<keyword evidence="8" id="KW-1185">Reference proteome</keyword>
<sequence length="559" mass="63474">MAQRHSLYSTFDHNLVLEFSASKPPLNLQSTRRRRCIFPEVRNATTCEYCLARHLPCVKAAPKGGYYAQREARLHAEQSAPGTDAHDVYSEASAASALTDTRLPHMALQLELIDLYFQYIHDQFHSLFHRPTFTDDVANERIPAVVLFAVFALSSRFSNHHLLTGTAPWQRGEQFRIASENLLNIRHVSIVTIQTCILLGAYAAADGDIDVENLYYNTAGRLSLLLDLPNQPASGILERELNTRTWWTLCMVDVWSSTAVKLPRIMPFASAMPLPMDEIPFLSIRPHSTLSVDPSPSTPASPLMAEMIKLNRVLSGVIDFNRRCVAESLEGPALEAGVRELSTKLDDWSAQLPLNMLDTQESLQWFVSQGLGRMFAAVYLGYYHYGQLLYYQFLGADSSMPPAIVARYAERCKAHADRLCDLVYRTFAIPDCKVLYATVAHIIVIASTVQIHTLLFSSNDTEINESKSRLERNFRVLLELRQYWTSVESAMNRLHAFHETCLRSKDNSFVLDRWLLRFLVEFAAHMEFKPRVEDPSYQALLSLPDPTEEMTWTPHQQVD</sequence>
<evidence type="ECO:0000256" key="5">
    <source>
        <dbReference type="ARBA" id="ARBA00023242"/>
    </source>
</evidence>
<keyword evidence="2" id="KW-0479">Metal-binding</keyword>
<feature type="domain" description="Xylanolytic transcriptional activator regulatory" evidence="6">
    <location>
        <begin position="113"/>
        <end position="348"/>
    </location>
</feature>
<keyword evidence="3" id="KW-0805">Transcription regulation</keyword>
<evidence type="ECO:0000256" key="1">
    <source>
        <dbReference type="ARBA" id="ARBA00004123"/>
    </source>
</evidence>
<dbReference type="EMBL" id="JAPDFR010000005">
    <property type="protein sequence ID" value="KAK0386388.1"/>
    <property type="molecule type" value="Genomic_DNA"/>
</dbReference>
<dbReference type="AlphaFoldDB" id="A0AA39L6X2"/>
<keyword evidence="4" id="KW-0804">Transcription</keyword>
<dbReference type="InterPro" id="IPR050815">
    <property type="entry name" value="TF_fung"/>
</dbReference>
<comment type="subcellular location">
    <subcellularLocation>
        <location evidence="1">Nucleus</location>
    </subcellularLocation>
</comment>
<evidence type="ECO:0000259" key="6">
    <source>
        <dbReference type="Pfam" id="PF04082"/>
    </source>
</evidence>
<gene>
    <name evidence="7" type="ORF">NLU13_6225</name>
</gene>
<comment type="caution">
    <text evidence="7">The sequence shown here is derived from an EMBL/GenBank/DDBJ whole genome shotgun (WGS) entry which is preliminary data.</text>
</comment>
<evidence type="ECO:0000256" key="3">
    <source>
        <dbReference type="ARBA" id="ARBA00023015"/>
    </source>
</evidence>
<reference evidence="7" key="1">
    <citation type="submission" date="2022-10" db="EMBL/GenBank/DDBJ databases">
        <title>Determination and structural analysis of whole genome sequence of Sarocladium strictum F4-1.</title>
        <authorList>
            <person name="Hu L."/>
            <person name="Jiang Y."/>
        </authorList>
    </citation>
    <scope>NUCLEOTIDE SEQUENCE</scope>
    <source>
        <strain evidence="7">F4-1</strain>
    </source>
</reference>
<dbReference type="Pfam" id="PF04082">
    <property type="entry name" value="Fungal_trans"/>
    <property type="match status" value="1"/>
</dbReference>
<dbReference type="PANTHER" id="PTHR47338:SF16">
    <property type="entry name" value="TRANSCRIPTION FACTOR, PUTATIVE (AFU_ORTHOLOGUE AFUA_2G09360)-RELATED"/>
    <property type="match status" value="1"/>
</dbReference>
<evidence type="ECO:0000313" key="8">
    <source>
        <dbReference type="Proteomes" id="UP001175261"/>
    </source>
</evidence>
<dbReference type="CDD" id="cd12148">
    <property type="entry name" value="fungal_TF_MHR"/>
    <property type="match status" value="1"/>
</dbReference>
<dbReference type="Proteomes" id="UP001175261">
    <property type="component" value="Unassembled WGS sequence"/>
</dbReference>
<dbReference type="GO" id="GO:0005634">
    <property type="term" value="C:nucleus"/>
    <property type="evidence" value="ECO:0007669"/>
    <property type="project" value="UniProtKB-SubCell"/>
</dbReference>
<dbReference type="GO" id="GO:0006351">
    <property type="term" value="P:DNA-templated transcription"/>
    <property type="evidence" value="ECO:0007669"/>
    <property type="project" value="InterPro"/>
</dbReference>
<evidence type="ECO:0000256" key="4">
    <source>
        <dbReference type="ARBA" id="ARBA00023163"/>
    </source>
</evidence>
<protein>
    <recommendedName>
        <fullName evidence="6">Xylanolytic transcriptional activator regulatory domain-containing protein</fullName>
    </recommendedName>
</protein>
<organism evidence="7 8">
    <name type="scientific">Sarocladium strictum</name>
    <name type="common">Black bundle disease fungus</name>
    <name type="synonym">Acremonium strictum</name>
    <dbReference type="NCBI Taxonomy" id="5046"/>
    <lineage>
        <taxon>Eukaryota</taxon>
        <taxon>Fungi</taxon>
        <taxon>Dikarya</taxon>
        <taxon>Ascomycota</taxon>
        <taxon>Pezizomycotina</taxon>
        <taxon>Sordariomycetes</taxon>
        <taxon>Hypocreomycetidae</taxon>
        <taxon>Hypocreales</taxon>
        <taxon>Sarocladiaceae</taxon>
        <taxon>Sarocladium</taxon>
    </lineage>
</organism>
<name>A0AA39L6X2_SARSR</name>
<proteinExistence type="predicted"/>
<evidence type="ECO:0000313" key="7">
    <source>
        <dbReference type="EMBL" id="KAK0386388.1"/>
    </source>
</evidence>
<dbReference type="GO" id="GO:0003677">
    <property type="term" value="F:DNA binding"/>
    <property type="evidence" value="ECO:0007669"/>
    <property type="project" value="InterPro"/>
</dbReference>
<dbReference type="GO" id="GO:0008270">
    <property type="term" value="F:zinc ion binding"/>
    <property type="evidence" value="ECO:0007669"/>
    <property type="project" value="InterPro"/>
</dbReference>
<dbReference type="InterPro" id="IPR007219">
    <property type="entry name" value="XnlR_reg_dom"/>
</dbReference>
<keyword evidence="5" id="KW-0539">Nucleus</keyword>
<dbReference type="GO" id="GO:0000981">
    <property type="term" value="F:DNA-binding transcription factor activity, RNA polymerase II-specific"/>
    <property type="evidence" value="ECO:0007669"/>
    <property type="project" value="InterPro"/>
</dbReference>
<dbReference type="PANTHER" id="PTHR47338">
    <property type="entry name" value="ZN(II)2CYS6 TRANSCRIPTION FACTOR (EUROFUNG)-RELATED"/>
    <property type="match status" value="1"/>
</dbReference>
<accession>A0AA39L6X2</accession>
<evidence type="ECO:0000256" key="2">
    <source>
        <dbReference type="ARBA" id="ARBA00022723"/>
    </source>
</evidence>